<reference evidence="3 4" key="1">
    <citation type="submission" date="2013-11" db="EMBL/GenBank/DDBJ databases">
        <title>Genome sequencing of Stegodyphus mimosarum.</title>
        <authorList>
            <person name="Bechsgaard J."/>
        </authorList>
    </citation>
    <scope>NUCLEOTIDE SEQUENCE [LARGE SCALE GENOMIC DNA]</scope>
</reference>
<dbReference type="Proteomes" id="UP000054359">
    <property type="component" value="Unassembled WGS sequence"/>
</dbReference>
<gene>
    <name evidence="3" type="ORF">X975_16099</name>
</gene>
<dbReference type="OrthoDB" id="10410973at2759"/>
<keyword evidence="2" id="KW-0732">Signal</keyword>
<dbReference type="EMBL" id="KK114040">
    <property type="protein sequence ID" value="KFM61588.1"/>
    <property type="molecule type" value="Genomic_DNA"/>
</dbReference>
<protein>
    <submittedName>
        <fullName evidence="3">Uncharacterized protein</fullName>
    </submittedName>
</protein>
<accession>A0A087T8Z9</accession>
<evidence type="ECO:0000313" key="3">
    <source>
        <dbReference type="EMBL" id="KFM61588.1"/>
    </source>
</evidence>
<evidence type="ECO:0000313" key="4">
    <source>
        <dbReference type="Proteomes" id="UP000054359"/>
    </source>
</evidence>
<feature type="signal peptide" evidence="2">
    <location>
        <begin position="1"/>
        <end position="17"/>
    </location>
</feature>
<keyword evidence="4" id="KW-1185">Reference proteome</keyword>
<evidence type="ECO:0000256" key="1">
    <source>
        <dbReference type="SAM" id="MobiDB-lite"/>
    </source>
</evidence>
<sequence>MALFYLFLVLVIQGVISQEDMDPSTLPTSSATFPELTAGLETNETSTNVSSTEESLATSEIDLGTESEIENGNSTAIQSVSTEDTIVETVRYVAEDEGQQNQTLPPAKPTGESGNGVSPLAQSGLVIALPMCFQLLRSRFLCRL</sequence>
<dbReference type="AlphaFoldDB" id="A0A087T8Z9"/>
<feature type="non-terminal residue" evidence="3">
    <location>
        <position position="144"/>
    </location>
</feature>
<proteinExistence type="predicted"/>
<feature type="chain" id="PRO_5001829402" evidence="2">
    <location>
        <begin position="18"/>
        <end position="144"/>
    </location>
</feature>
<feature type="region of interest" description="Disordered" evidence="1">
    <location>
        <begin position="95"/>
        <end position="116"/>
    </location>
</feature>
<organism evidence="3 4">
    <name type="scientific">Stegodyphus mimosarum</name>
    <name type="common">African social velvet spider</name>
    <dbReference type="NCBI Taxonomy" id="407821"/>
    <lineage>
        <taxon>Eukaryota</taxon>
        <taxon>Metazoa</taxon>
        <taxon>Ecdysozoa</taxon>
        <taxon>Arthropoda</taxon>
        <taxon>Chelicerata</taxon>
        <taxon>Arachnida</taxon>
        <taxon>Araneae</taxon>
        <taxon>Araneomorphae</taxon>
        <taxon>Entelegynae</taxon>
        <taxon>Eresoidea</taxon>
        <taxon>Eresidae</taxon>
        <taxon>Stegodyphus</taxon>
    </lineage>
</organism>
<evidence type="ECO:0000256" key="2">
    <source>
        <dbReference type="SAM" id="SignalP"/>
    </source>
</evidence>
<name>A0A087T8Z9_STEMI</name>